<accession>A2FCC9</accession>
<evidence type="ECO:0000313" key="3">
    <source>
        <dbReference type="EMBL" id="EAX97441.1"/>
    </source>
</evidence>
<dbReference type="VEuPathDB" id="TrichDB:TVAGG3_0221730"/>
<evidence type="ECO:0000256" key="1">
    <source>
        <dbReference type="ARBA" id="ARBA00004123"/>
    </source>
</evidence>
<keyword evidence="4" id="KW-1185">Reference proteome</keyword>
<dbReference type="Pfam" id="PF04931">
    <property type="entry name" value="DNA_pol_phi"/>
    <property type="match status" value="1"/>
</dbReference>
<comment type="subcellular location">
    <subcellularLocation>
        <location evidence="1">Nucleus</location>
    </subcellularLocation>
</comment>
<dbReference type="GO" id="GO:0005730">
    <property type="term" value="C:nucleolus"/>
    <property type="evidence" value="ECO:0000318"/>
    <property type="project" value="GO_Central"/>
</dbReference>
<dbReference type="AlphaFoldDB" id="A2FCC9"/>
<protein>
    <submittedName>
        <fullName evidence="3">Uncharacterized protein</fullName>
    </submittedName>
</protein>
<dbReference type="OrthoDB" id="10513270at2759"/>
<dbReference type="GO" id="GO:0003677">
    <property type="term" value="F:DNA binding"/>
    <property type="evidence" value="ECO:0007669"/>
    <property type="project" value="InterPro"/>
</dbReference>
<evidence type="ECO:0000256" key="2">
    <source>
        <dbReference type="ARBA" id="ARBA00023242"/>
    </source>
</evidence>
<sequence>MTDTPEDPPADNIFANISSTDLQNLNMCITVKCAELADPNAKVLEVMSPIFRGLASHKPTKRSGYAIILTVVLRKFHDRINEEEALKFIQNLNFNKKSKKSAARTSSLAKVTALLALVRAKIFVSETAASYALVECCKIAQERPMLQAFIYSALATMTIETEFRFFEETISSIAKNLDSFIFWFKIMPHIPEDKMSLVPEELRKGLYTDECAEAITKQLRLTKQPWNSQIWKVICIEGSDEQLLTFWQGIVMKEIRGAPDAVRISTILIVKSVLPILRPSLYPIVICASFIRLINSFLGSPLCAHAVEFLDHVIKDHHLKLEDIMKHFFFIQAHLPDGFNFHRQVYDMCTIEELKTRFELLKEENENHKIEFKQRIPADKKSHDDSGYKMFRFDKLRALFIATAHHKDIKFTTTVFDYLFQNWENQRQHLASDLVIYDEHRVEGSATLPDILKQPKMPHFDSCYKLYSICTGASSSPSLDTVIPPALNDSAPSSALIQVALQHSKEPSLIQHAYKCHLKSVAGKIPTDDLEKFLKDYVPAADTFTIDSVSILQVAVDSCEISFNIAGPLFDLFCNTLKNCEATVAMPLGNLIIETLKRESKDFSLQTVLSAIFKSMDNLPNSIVSRHEKLIQPVFSQILAGVIKAKLPLSPKCVRALEKQLNEAVLDYAVKSTPHFCITIFQEYTKLPGTVPYSLFGPICCNLPTAKRLQRRVDLMNLVTAILATPKGPDVLITYEKDFTNCVNALLEEVKRGSTDENGKHKKEAEKRHEKVLLGIKKWFELIKNRRKACEHVAIGDFRRKCQAIMQIGENSTKSLLTLLQNIEQQVHVKHRNFE</sequence>
<dbReference type="Proteomes" id="UP000001542">
    <property type="component" value="Unassembled WGS sequence"/>
</dbReference>
<organism evidence="3 4">
    <name type="scientific">Trichomonas vaginalis (strain ATCC PRA-98 / G3)</name>
    <dbReference type="NCBI Taxonomy" id="412133"/>
    <lineage>
        <taxon>Eukaryota</taxon>
        <taxon>Metamonada</taxon>
        <taxon>Parabasalia</taxon>
        <taxon>Trichomonadida</taxon>
        <taxon>Trichomonadidae</taxon>
        <taxon>Trichomonas</taxon>
    </lineage>
</organism>
<dbReference type="GO" id="GO:0006355">
    <property type="term" value="P:regulation of DNA-templated transcription"/>
    <property type="evidence" value="ECO:0007669"/>
    <property type="project" value="InterPro"/>
</dbReference>
<dbReference type="KEGG" id="tva:4755226"/>
<reference evidence="3" key="2">
    <citation type="journal article" date="2007" name="Science">
        <title>Draft genome sequence of the sexually transmitted pathogen Trichomonas vaginalis.</title>
        <authorList>
            <person name="Carlton J.M."/>
            <person name="Hirt R.P."/>
            <person name="Silva J.C."/>
            <person name="Delcher A.L."/>
            <person name="Schatz M."/>
            <person name="Zhao Q."/>
            <person name="Wortman J.R."/>
            <person name="Bidwell S.L."/>
            <person name="Alsmark U.C.M."/>
            <person name="Besteiro S."/>
            <person name="Sicheritz-Ponten T."/>
            <person name="Noel C.J."/>
            <person name="Dacks J.B."/>
            <person name="Foster P.G."/>
            <person name="Simillion C."/>
            <person name="Van de Peer Y."/>
            <person name="Miranda-Saavedra D."/>
            <person name="Barton G.J."/>
            <person name="Westrop G.D."/>
            <person name="Mueller S."/>
            <person name="Dessi D."/>
            <person name="Fiori P.L."/>
            <person name="Ren Q."/>
            <person name="Paulsen I."/>
            <person name="Zhang H."/>
            <person name="Bastida-Corcuera F.D."/>
            <person name="Simoes-Barbosa A."/>
            <person name="Brown M.T."/>
            <person name="Hayes R.D."/>
            <person name="Mukherjee M."/>
            <person name="Okumura C.Y."/>
            <person name="Schneider R."/>
            <person name="Smith A.J."/>
            <person name="Vanacova S."/>
            <person name="Villalvazo M."/>
            <person name="Haas B.J."/>
            <person name="Pertea M."/>
            <person name="Feldblyum T.V."/>
            <person name="Utterback T.R."/>
            <person name="Shu C.L."/>
            <person name="Osoegawa K."/>
            <person name="de Jong P.J."/>
            <person name="Hrdy I."/>
            <person name="Horvathova L."/>
            <person name="Zubacova Z."/>
            <person name="Dolezal P."/>
            <person name="Malik S.B."/>
            <person name="Logsdon J.M. Jr."/>
            <person name="Henze K."/>
            <person name="Gupta A."/>
            <person name="Wang C.C."/>
            <person name="Dunne R.L."/>
            <person name="Upcroft J.A."/>
            <person name="Upcroft P."/>
            <person name="White O."/>
            <person name="Salzberg S.L."/>
            <person name="Tang P."/>
            <person name="Chiu C.-H."/>
            <person name="Lee Y.-S."/>
            <person name="Embley T.M."/>
            <person name="Coombs G.H."/>
            <person name="Mottram J.C."/>
            <person name="Tachezy J."/>
            <person name="Fraser-Liggett C.M."/>
            <person name="Johnson P.J."/>
        </authorList>
    </citation>
    <scope>NUCLEOTIDE SEQUENCE [LARGE SCALE GENOMIC DNA]</scope>
    <source>
        <strain evidence="3">G3</strain>
    </source>
</reference>
<proteinExistence type="predicted"/>
<dbReference type="EMBL" id="DS113715">
    <property type="protein sequence ID" value="EAX97441.1"/>
    <property type="molecule type" value="Genomic_DNA"/>
</dbReference>
<evidence type="ECO:0000313" key="4">
    <source>
        <dbReference type="Proteomes" id="UP000001542"/>
    </source>
</evidence>
<name>A2FCC9_TRIV3</name>
<dbReference type="RefSeq" id="XP_001310371.1">
    <property type="nucleotide sequence ID" value="XM_001310370.1"/>
</dbReference>
<dbReference type="InterPro" id="IPR007015">
    <property type="entry name" value="DNA_pol_V/MYBBP1A"/>
</dbReference>
<keyword evidence="2" id="KW-0539">Nucleus</keyword>
<reference evidence="3" key="1">
    <citation type="submission" date="2006-10" db="EMBL/GenBank/DDBJ databases">
        <authorList>
            <person name="Amadeo P."/>
            <person name="Zhao Q."/>
            <person name="Wortman J."/>
            <person name="Fraser-Liggett C."/>
            <person name="Carlton J."/>
        </authorList>
    </citation>
    <scope>NUCLEOTIDE SEQUENCE</scope>
    <source>
        <strain evidence="3">G3</strain>
    </source>
</reference>
<gene>
    <name evidence="3" type="ORF">TVAG_226850</name>
</gene>
<dbReference type="PANTHER" id="PTHR13213:SF2">
    <property type="entry name" value="MYB-BINDING PROTEIN 1A"/>
    <property type="match status" value="1"/>
</dbReference>
<dbReference type="InParanoid" id="A2FCC9"/>
<dbReference type="VEuPathDB" id="TrichDB:TVAG_226850"/>
<dbReference type="PANTHER" id="PTHR13213">
    <property type="entry name" value="MYB-BINDING PROTEIN 1A FAMILY MEMBER"/>
    <property type="match status" value="1"/>
</dbReference>